<sequence>MRLGKWVQIAFLKDSTPTCRLWFRTQDLLVGEPSVYDTTRYLLSTITCIGSAPTAVCLTFTHYNDSDSAAPDTNYSSCEPGQFEDSLTQQVRVKLNHTGWHDVHFHLYNDVSRKRYTLAYYAYDPTSANLPALVLPIVFVTLGLVVVLGGAVYIMRLRKKPLVEVADFDFHPTLNESSSGGASGMRLSLVVNTIKYMMTRRKFSSPRTSKSGLAAASDRLTELEHSGSSTRTEAGAHLYEAL</sequence>
<keyword evidence="1" id="KW-0472">Membrane</keyword>
<gene>
    <name evidence="2" type="ORF">ElyMa_006338000</name>
</gene>
<evidence type="ECO:0008006" key="4">
    <source>
        <dbReference type="Google" id="ProtNLM"/>
    </source>
</evidence>
<evidence type="ECO:0000313" key="2">
    <source>
        <dbReference type="EMBL" id="GFR97975.1"/>
    </source>
</evidence>
<dbReference type="EMBL" id="BMAT01012720">
    <property type="protein sequence ID" value="GFR97975.1"/>
    <property type="molecule type" value="Genomic_DNA"/>
</dbReference>
<accession>A0AAV4HKQ4</accession>
<organism evidence="2 3">
    <name type="scientific">Elysia marginata</name>
    <dbReference type="NCBI Taxonomy" id="1093978"/>
    <lineage>
        <taxon>Eukaryota</taxon>
        <taxon>Metazoa</taxon>
        <taxon>Spiralia</taxon>
        <taxon>Lophotrochozoa</taxon>
        <taxon>Mollusca</taxon>
        <taxon>Gastropoda</taxon>
        <taxon>Heterobranchia</taxon>
        <taxon>Euthyneura</taxon>
        <taxon>Panpulmonata</taxon>
        <taxon>Sacoglossa</taxon>
        <taxon>Placobranchoidea</taxon>
        <taxon>Plakobranchidae</taxon>
        <taxon>Elysia</taxon>
    </lineage>
</organism>
<reference evidence="2 3" key="1">
    <citation type="journal article" date="2021" name="Elife">
        <title>Chloroplast acquisition without the gene transfer in kleptoplastic sea slugs, Plakobranchus ocellatus.</title>
        <authorList>
            <person name="Maeda T."/>
            <person name="Takahashi S."/>
            <person name="Yoshida T."/>
            <person name="Shimamura S."/>
            <person name="Takaki Y."/>
            <person name="Nagai Y."/>
            <person name="Toyoda A."/>
            <person name="Suzuki Y."/>
            <person name="Arimoto A."/>
            <person name="Ishii H."/>
            <person name="Satoh N."/>
            <person name="Nishiyama T."/>
            <person name="Hasebe M."/>
            <person name="Maruyama T."/>
            <person name="Minagawa J."/>
            <person name="Obokata J."/>
            <person name="Shigenobu S."/>
        </authorList>
    </citation>
    <scope>NUCLEOTIDE SEQUENCE [LARGE SCALE GENOMIC DNA]</scope>
</reference>
<dbReference type="AlphaFoldDB" id="A0AAV4HKQ4"/>
<proteinExistence type="predicted"/>
<dbReference type="Proteomes" id="UP000762676">
    <property type="component" value="Unassembled WGS sequence"/>
</dbReference>
<keyword evidence="1" id="KW-0812">Transmembrane</keyword>
<protein>
    <recommendedName>
        <fullName evidence="4">CUB domain-containing protein</fullName>
    </recommendedName>
</protein>
<feature type="transmembrane region" description="Helical" evidence="1">
    <location>
        <begin position="133"/>
        <end position="154"/>
    </location>
</feature>
<name>A0AAV4HKQ4_9GAST</name>
<comment type="caution">
    <text evidence="2">The sequence shown here is derived from an EMBL/GenBank/DDBJ whole genome shotgun (WGS) entry which is preliminary data.</text>
</comment>
<keyword evidence="3" id="KW-1185">Reference proteome</keyword>
<evidence type="ECO:0000313" key="3">
    <source>
        <dbReference type="Proteomes" id="UP000762676"/>
    </source>
</evidence>
<keyword evidence="1" id="KW-1133">Transmembrane helix</keyword>
<evidence type="ECO:0000256" key="1">
    <source>
        <dbReference type="SAM" id="Phobius"/>
    </source>
</evidence>